<name>A0A914QFJ8_9BILA</name>
<keyword evidence="1" id="KW-1185">Reference proteome</keyword>
<evidence type="ECO:0000313" key="2">
    <source>
        <dbReference type="WBParaSite" id="PDA_v2.g26017.t1"/>
    </source>
</evidence>
<evidence type="ECO:0000313" key="1">
    <source>
        <dbReference type="Proteomes" id="UP000887578"/>
    </source>
</evidence>
<organism evidence="1 2">
    <name type="scientific">Panagrolaimus davidi</name>
    <dbReference type="NCBI Taxonomy" id="227884"/>
    <lineage>
        <taxon>Eukaryota</taxon>
        <taxon>Metazoa</taxon>
        <taxon>Ecdysozoa</taxon>
        <taxon>Nematoda</taxon>
        <taxon>Chromadorea</taxon>
        <taxon>Rhabditida</taxon>
        <taxon>Tylenchina</taxon>
        <taxon>Panagrolaimomorpha</taxon>
        <taxon>Panagrolaimoidea</taxon>
        <taxon>Panagrolaimidae</taxon>
        <taxon>Panagrolaimus</taxon>
    </lineage>
</organism>
<reference evidence="2" key="1">
    <citation type="submission" date="2022-11" db="UniProtKB">
        <authorList>
            <consortium name="WormBaseParasite"/>
        </authorList>
    </citation>
    <scope>IDENTIFICATION</scope>
</reference>
<dbReference type="AlphaFoldDB" id="A0A914QFJ8"/>
<dbReference type="Proteomes" id="UP000887578">
    <property type="component" value="Unplaced"/>
</dbReference>
<sequence length="111" mass="12393">MESRIEPATYTLQLNDPIDAICSDVDFNRVAIIQRCIRREQPRNATSTITVLEIKNEKLKVGPSLHVSLGKYKQTSPSSIAWSHIDETMLASTTPLGNILIWDLMKGVIKG</sequence>
<dbReference type="WBParaSite" id="PDA_v2.g26017.t1">
    <property type="protein sequence ID" value="PDA_v2.g26017.t1"/>
    <property type="gene ID" value="PDA_v2.g26017"/>
</dbReference>
<proteinExistence type="predicted"/>
<protein>
    <submittedName>
        <fullName evidence="2">Uncharacterized protein</fullName>
    </submittedName>
</protein>
<accession>A0A914QFJ8</accession>